<protein>
    <submittedName>
        <fullName evidence="1">Uncharacterized protein</fullName>
    </submittedName>
</protein>
<organism evidence="1 2">
    <name type="scientific">Hymenobacter roseosalivarius DSM 11622</name>
    <dbReference type="NCBI Taxonomy" id="645990"/>
    <lineage>
        <taxon>Bacteria</taxon>
        <taxon>Pseudomonadati</taxon>
        <taxon>Bacteroidota</taxon>
        <taxon>Cytophagia</taxon>
        <taxon>Cytophagales</taxon>
        <taxon>Hymenobacteraceae</taxon>
        <taxon>Hymenobacter</taxon>
    </lineage>
</organism>
<dbReference type="EMBL" id="FWWW01000058">
    <property type="protein sequence ID" value="SMB92368.1"/>
    <property type="molecule type" value="Genomic_DNA"/>
</dbReference>
<evidence type="ECO:0000313" key="2">
    <source>
        <dbReference type="Proteomes" id="UP000192266"/>
    </source>
</evidence>
<dbReference type="STRING" id="645990.SAMN00120144_2142"/>
<reference evidence="1 2" key="1">
    <citation type="submission" date="2017-04" db="EMBL/GenBank/DDBJ databases">
        <authorList>
            <person name="Afonso C.L."/>
            <person name="Miller P.J."/>
            <person name="Scott M.A."/>
            <person name="Spackman E."/>
            <person name="Goraichik I."/>
            <person name="Dimitrov K.M."/>
            <person name="Suarez D.L."/>
            <person name="Swayne D.E."/>
        </authorList>
    </citation>
    <scope>NUCLEOTIDE SEQUENCE [LARGE SCALE GENOMIC DNA]</scope>
    <source>
        <strain evidence="1 2">DSM 11622</strain>
    </source>
</reference>
<dbReference type="Proteomes" id="UP000192266">
    <property type="component" value="Unassembled WGS sequence"/>
</dbReference>
<evidence type="ECO:0000313" key="1">
    <source>
        <dbReference type="EMBL" id="SMB92368.1"/>
    </source>
</evidence>
<proteinExistence type="predicted"/>
<keyword evidence="2" id="KW-1185">Reference proteome</keyword>
<name>A0A1W1VG76_9BACT</name>
<gene>
    <name evidence="1" type="ORF">SAMN00120144_2142</name>
</gene>
<dbReference type="AlphaFoldDB" id="A0A1W1VG76"/>
<sequence>MQGKKQFTDQVVTHFRLSERVPAHNLYRRLDELQDLHFLYDMKPRRISTAIRASLPSIQWYSLS</sequence>
<accession>A0A1W1VG76</accession>